<dbReference type="AlphaFoldDB" id="A0A8K0N4S0"/>
<feature type="region of interest" description="Disordered" evidence="1">
    <location>
        <begin position="29"/>
        <end position="74"/>
    </location>
</feature>
<comment type="caution">
    <text evidence="2">The sequence shown here is derived from an EMBL/GenBank/DDBJ whole genome shotgun (WGS) entry which is preliminary data.</text>
</comment>
<proteinExistence type="predicted"/>
<dbReference type="Proteomes" id="UP000797356">
    <property type="component" value="Chromosome 7"/>
</dbReference>
<accession>A0A8K0N4S0</accession>
<feature type="compositionally biased region" description="Basic and acidic residues" evidence="1">
    <location>
        <begin position="47"/>
        <end position="74"/>
    </location>
</feature>
<organism evidence="2 3">
    <name type="scientific">Cocos nucifera</name>
    <name type="common">Coconut palm</name>
    <dbReference type="NCBI Taxonomy" id="13894"/>
    <lineage>
        <taxon>Eukaryota</taxon>
        <taxon>Viridiplantae</taxon>
        <taxon>Streptophyta</taxon>
        <taxon>Embryophyta</taxon>
        <taxon>Tracheophyta</taxon>
        <taxon>Spermatophyta</taxon>
        <taxon>Magnoliopsida</taxon>
        <taxon>Liliopsida</taxon>
        <taxon>Arecaceae</taxon>
        <taxon>Arecoideae</taxon>
        <taxon>Cocoseae</taxon>
        <taxon>Attaleinae</taxon>
        <taxon>Cocos</taxon>
    </lineage>
</organism>
<dbReference type="EMBL" id="CM017878">
    <property type="protein sequence ID" value="KAG1353974.1"/>
    <property type="molecule type" value="Genomic_DNA"/>
</dbReference>
<evidence type="ECO:0000256" key="1">
    <source>
        <dbReference type="SAM" id="MobiDB-lite"/>
    </source>
</evidence>
<reference evidence="2" key="1">
    <citation type="journal article" date="2017" name="Gigascience">
        <title>The genome draft of coconut (Cocos nucifera).</title>
        <authorList>
            <person name="Xiao Y."/>
            <person name="Xu P."/>
            <person name="Fan H."/>
            <person name="Baudouin L."/>
            <person name="Xia W."/>
            <person name="Bocs S."/>
            <person name="Xu J."/>
            <person name="Li Q."/>
            <person name="Guo A."/>
            <person name="Zhou L."/>
            <person name="Li J."/>
            <person name="Wu Y."/>
            <person name="Ma Z."/>
            <person name="Armero A."/>
            <person name="Issali A.E."/>
            <person name="Liu N."/>
            <person name="Peng M."/>
            <person name="Yang Y."/>
        </authorList>
    </citation>
    <scope>NUCLEOTIDE SEQUENCE</scope>
    <source>
        <tissue evidence="2">Spear leaf of Hainan Tall coconut</tissue>
    </source>
</reference>
<gene>
    <name evidence="2" type="ORF">COCNU_07G000860</name>
</gene>
<sequence length="74" mass="8474">MQKGFKKKAARLGVTAHLARSETWTSFSRRFSANHISDEAQDEEERDPERHGNRRSATELHGRMNLGKEKLPLA</sequence>
<reference evidence="2" key="2">
    <citation type="submission" date="2019-07" db="EMBL/GenBank/DDBJ databases">
        <authorList>
            <person name="Yang Y."/>
            <person name="Bocs S."/>
            <person name="Baudouin L."/>
        </authorList>
    </citation>
    <scope>NUCLEOTIDE SEQUENCE</scope>
    <source>
        <tissue evidence="2">Spear leaf of Hainan Tall coconut</tissue>
    </source>
</reference>
<evidence type="ECO:0000313" key="3">
    <source>
        <dbReference type="Proteomes" id="UP000797356"/>
    </source>
</evidence>
<name>A0A8K0N4S0_COCNU</name>
<keyword evidence="3" id="KW-1185">Reference proteome</keyword>
<protein>
    <submittedName>
        <fullName evidence="2">Uncharacterized protein</fullName>
    </submittedName>
</protein>
<evidence type="ECO:0000313" key="2">
    <source>
        <dbReference type="EMBL" id="KAG1353974.1"/>
    </source>
</evidence>